<dbReference type="AlphaFoldDB" id="A0A7C5WXU6"/>
<dbReference type="Gene3D" id="3.40.50.1820">
    <property type="entry name" value="alpha/beta hydrolase"/>
    <property type="match status" value="1"/>
</dbReference>
<protein>
    <submittedName>
        <fullName evidence="3">Alpha/beta fold hydrolase</fullName>
    </submittedName>
</protein>
<reference evidence="3" key="1">
    <citation type="journal article" date="2020" name="mSystems">
        <title>Genome- and Community-Level Interaction Insights into Carbon Utilization and Element Cycling Functions of Hydrothermarchaeota in Hydrothermal Sediment.</title>
        <authorList>
            <person name="Zhou Z."/>
            <person name="Liu Y."/>
            <person name="Xu W."/>
            <person name="Pan J."/>
            <person name="Luo Z.H."/>
            <person name="Li M."/>
        </authorList>
    </citation>
    <scope>NUCLEOTIDE SEQUENCE [LARGE SCALE GENOMIC DNA]</scope>
    <source>
        <strain evidence="3">SpSt-114</strain>
    </source>
</reference>
<proteinExistence type="predicted"/>
<dbReference type="PANTHER" id="PTHR43798">
    <property type="entry name" value="MONOACYLGLYCEROL LIPASE"/>
    <property type="match status" value="1"/>
</dbReference>
<dbReference type="PANTHER" id="PTHR43798:SF31">
    <property type="entry name" value="AB HYDROLASE SUPERFAMILY PROTEIN YCLE"/>
    <property type="match status" value="1"/>
</dbReference>
<sequence length="220" mass="24760">MPRSGVRIPPGPLVFIHGFGFSSEVFKTFPGVKIDLPFHGNSKLKSKSLRALAQEIALRIPNNSTVVGWSMGGTLALLLALLFPSKVKALLLIGATACFPCLWNRKNLKGFLLRLRKEREEFLKEFRKRAYPKPFDAKVELEGALELLEDYFSTDLRSYIPHINKPILLLHGTEDHIVPLRGALELYNLNKRAKLITFAGGHFPENEAIILKVLEGIEYL</sequence>
<evidence type="ECO:0000259" key="2">
    <source>
        <dbReference type="Pfam" id="PF12697"/>
    </source>
</evidence>
<dbReference type="SUPFAM" id="SSF53474">
    <property type="entry name" value="alpha/beta-Hydrolases"/>
    <property type="match status" value="1"/>
</dbReference>
<evidence type="ECO:0000256" key="1">
    <source>
        <dbReference type="ARBA" id="ARBA00022801"/>
    </source>
</evidence>
<dbReference type="InterPro" id="IPR000073">
    <property type="entry name" value="AB_hydrolase_1"/>
</dbReference>
<keyword evidence="1 3" id="KW-0378">Hydrolase</keyword>
<gene>
    <name evidence="3" type="ORF">ENN04_02795</name>
</gene>
<comment type="caution">
    <text evidence="3">The sequence shown here is derived from an EMBL/GenBank/DDBJ whole genome shotgun (WGS) entry which is preliminary data.</text>
</comment>
<dbReference type="EMBL" id="DSAC01000035">
    <property type="protein sequence ID" value="HHO73548.1"/>
    <property type="molecule type" value="Genomic_DNA"/>
</dbReference>
<feature type="domain" description="AB hydrolase-1" evidence="2">
    <location>
        <begin position="13"/>
        <end position="204"/>
    </location>
</feature>
<name>A0A7C5WXU6_9AQUI</name>
<dbReference type="GO" id="GO:0016020">
    <property type="term" value="C:membrane"/>
    <property type="evidence" value="ECO:0007669"/>
    <property type="project" value="TreeGrafter"/>
</dbReference>
<organism evidence="3">
    <name type="scientific">Thermocrinis ruber</name>
    <dbReference type="NCBI Taxonomy" id="75906"/>
    <lineage>
        <taxon>Bacteria</taxon>
        <taxon>Pseudomonadati</taxon>
        <taxon>Aquificota</taxon>
        <taxon>Aquificia</taxon>
        <taxon>Aquificales</taxon>
        <taxon>Aquificaceae</taxon>
        <taxon>Thermocrinis</taxon>
    </lineage>
</organism>
<dbReference type="GO" id="GO:0016787">
    <property type="term" value="F:hydrolase activity"/>
    <property type="evidence" value="ECO:0007669"/>
    <property type="project" value="UniProtKB-KW"/>
</dbReference>
<dbReference type="InterPro" id="IPR029058">
    <property type="entry name" value="AB_hydrolase_fold"/>
</dbReference>
<evidence type="ECO:0000313" key="3">
    <source>
        <dbReference type="EMBL" id="HHO73548.1"/>
    </source>
</evidence>
<dbReference type="InterPro" id="IPR050266">
    <property type="entry name" value="AB_hydrolase_sf"/>
</dbReference>
<accession>A0A7C5WXU6</accession>
<dbReference type="Pfam" id="PF12697">
    <property type="entry name" value="Abhydrolase_6"/>
    <property type="match status" value="1"/>
</dbReference>